<dbReference type="HOGENOM" id="CLU_2940134_0_0_4"/>
<evidence type="ECO:0000313" key="2">
    <source>
        <dbReference type="Proteomes" id="UP000031637"/>
    </source>
</evidence>
<accession>W0SKE1</accession>
<gene>
    <name evidence="1" type="ORF">SUTH_03505</name>
</gene>
<reference evidence="1 2" key="1">
    <citation type="journal article" date="2014" name="Syst. Appl. Microbiol.">
        <title>Complete genomes of freshwater sulfur oxidizers Sulfuricella denitrificans skB26 and Sulfuritalea hydrogenivorans sk43H: genetic insights into the sulfur oxidation pathway of betaproteobacteria.</title>
        <authorList>
            <person name="Watanabe T."/>
            <person name="Kojima H."/>
            <person name="Fukui M."/>
        </authorList>
    </citation>
    <scope>NUCLEOTIDE SEQUENCE [LARGE SCALE GENOMIC DNA]</scope>
    <source>
        <strain evidence="1">DSM22779</strain>
    </source>
</reference>
<dbReference type="RefSeq" id="WP_041101077.1">
    <property type="nucleotide sequence ID" value="NZ_AP012547.1"/>
</dbReference>
<protein>
    <submittedName>
        <fullName evidence="1">Uncharacterized protein</fullName>
    </submittedName>
</protein>
<name>W0SKE1_9PROT</name>
<dbReference type="AlphaFoldDB" id="W0SKE1"/>
<proteinExistence type="predicted"/>
<dbReference type="OrthoDB" id="5952532at2"/>
<dbReference type="EMBL" id="AP012547">
    <property type="protein sequence ID" value="BAO31275.1"/>
    <property type="molecule type" value="Genomic_DNA"/>
</dbReference>
<dbReference type="STRING" id="1223802.SUTH_03505"/>
<keyword evidence="2" id="KW-1185">Reference proteome</keyword>
<sequence>MTPKMTATITPLRKTDTESHQLIERWLNGPPYGIVEHVFDENDFGSLYESEAVVPGGAAR</sequence>
<evidence type="ECO:0000313" key="1">
    <source>
        <dbReference type="EMBL" id="BAO31275.1"/>
    </source>
</evidence>
<dbReference type="KEGG" id="shd:SUTH_03505"/>
<dbReference type="Proteomes" id="UP000031637">
    <property type="component" value="Chromosome"/>
</dbReference>
<organism evidence="1 2">
    <name type="scientific">Sulfuritalea hydrogenivorans sk43H</name>
    <dbReference type="NCBI Taxonomy" id="1223802"/>
    <lineage>
        <taxon>Bacteria</taxon>
        <taxon>Pseudomonadati</taxon>
        <taxon>Pseudomonadota</taxon>
        <taxon>Betaproteobacteria</taxon>
        <taxon>Nitrosomonadales</taxon>
        <taxon>Sterolibacteriaceae</taxon>
        <taxon>Sulfuritalea</taxon>
    </lineage>
</organism>